<dbReference type="PANTHER" id="PTHR21027">
    <property type="entry name" value="TRNA-SPLICING ENDONUCLEASE SUBUNIT SEN54"/>
    <property type="match status" value="1"/>
</dbReference>
<comment type="caution">
    <text evidence="5">The sequence shown here is derived from an EMBL/GenBank/DDBJ whole genome shotgun (WGS) entry which is preliminary data.</text>
</comment>
<evidence type="ECO:0000256" key="1">
    <source>
        <dbReference type="ARBA" id="ARBA00005736"/>
    </source>
</evidence>
<protein>
    <recommendedName>
        <fullName evidence="4">tRNA-splicing endonuclease subunit Sen54 N-terminal domain-containing protein</fullName>
    </recommendedName>
</protein>
<dbReference type="GO" id="GO:0000214">
    <property type="term" value="C:tRNA-intron endonuclease complex"/>
    <property type="evidence" value="ECO:0007669"/>
    <property type="project" value="TreeGrafter"/>
</dbReference>
<accession>A0AAW1NRN8</accession>
<feature type="domain" description="tRNA-splicing endonuclease subunit Sen54 N-terminal" evidence="4">
    <location>
        <begin position="30"/>
        <end position="80"/>
    </location>
</feature>
<organism evidence="5 6">
    <name type="scientific">Symbiochloris irregularis</name>
    <dbReference type="NCBI Taxonomy" id="706552"/>
    <lineage>
        <taxon>Eukaryota</taxon>
        <taxon>Viridiplantae</taxon>
        <taxon>Chlorophyta</taxon>
        <taxon>core chlorophytes</taxon>
        <taxon>Trebouxiophyceae</taxon>
        <taxon>Trebouxiales</taxon>
        <taxon>Trebouxiaceae</taxon>
        <taxon>Symbiochloris</taxon>
    </lineage>
</organism>
<feature type="region of interest" description="Disordered" evidence="3">
    <location>
        <begin position="163"/>
        <end position="214"/>
    </location>
</feature>
<dbReference type="AlphaFoldDB" id="A0AAW1NRN8"/>
<sequence length="325" mass="34327">MLSHEARSRKLKEKLDALLELWTAPRKGHDAAAAVWRPERRGAELIRATGKLIPRMGFKMAGKQHLHVEEAVFLVDRGDLLFQAESQPGLQPLSVAEAITLMVSAGVSLDVYWLYCNLMAAGFTVLRHPSKWTLQPGEDIAHAWPSWSPTKSAPANVGQLAGPLQAETAAAAPHESAEAPFLSPADSTGQPCATGDQPMPQSQGRQQQWWGQPPGLCDGDSFLAQLPRCAVKADAGGSSILRPLPTIAPAATANEEPALTLLFDVFRPSSKFSRKDPGTPAAVVALAEGPHVPGLAAIKQAEAACGGASLVVAVMSGGSASFFQL</sequence>
<comment type="similarity">
    <text evidence="1">Belongs to the SEN54 family.</text>
</comment>
<gene>
    <name evidence="5" type="ORF">WJX73_001531</name>
</gene>
<evidence type="ECO:0000259" key="4">
    <source>
        <dbReference type="Pfam" id="PF12928"/>
    </source>
</evidence>
<dbReference type="GO" id="GO:0000379">
    <property type="term" value="P:tRNA-type intron splice site recognition and cleavage"/>
    <property type="evidence" value="ECO:0007669"/>
    <property type="project" value="TreeGrafter"/>
</dbReference>
<keyword evidence="2" id="KW-0819">tRNA processing</keyword>
<feature type="compositionally biased region" description="Low complexity" evidence="3">
    <location>
        <begin position="197"/>
        <end position="214"/>
    </location>
</feature>
<proteinExistence type="inferred from homology"/>
<dbReference type="EMBL" id="JALJOQ010000130">
    <property type="protein sequence ID" value="KAK9795213.1"/>
    <property type="molecule type" value="Genomic_DNA"/>
</dbReference>
<dbReference type="InterPro" id="IPR024337">
    <property type="entry name" value="tRNA_splic_suSen54"/>
</dbReference>
<evidence type="ECO:0000256" key="2">
    <source>
        <dbReference type="ARBA" id="ARBA00022694"/>
    </source>
</evidence>
<reference evidence="5 6" key="1">
    <citation type="journal article" date="2024" name="Nat. Commun.">
        <title>Phylogenomics reveals the evolutionary origins of lichenization in chlorophyte algae.</title>
        <authorList>
            <person name="Puginier C."/>
            <person name="Libourel C."/>
            <person name="Otte J."/>
            <person name="Skaloud P."/>
            <person name="Haon M."/>
            <person name="Grisel S."/>
            <person name="Petersen M."/>
            <person name="Berrin J.G."/>
            <person name="Delaux P.M."/>
            <person name="Dal Grande F."/>
            <person name="Keller J."/>
        </authorList>
    </citation>
    <scope>NUCLEOTIDE SEQUENCE [LARGE SCALE GENOMIC DNA]</scope>
    <source>
        <strain evidence="5 6">SAG 2036</strain>
    </source>
</reference>
<dbReference type="Pfam" id="PF12928">
    <property type="entry name" value="tRNA_int_end_N2"/>
    <property type="match status" value="1"/>
</dbReference>
<feature type="compositionally biased region" description="Low complexity" evidence="3">
    <location>
        <begin position="163"/>
        <end position="180"/>
    </location>
</feature>
<name>A0AAW1NRN8_9CHLO</name>
<dbReference type="Proteomes" id="UP001465755">
    <property type="component" value="Unassembled WGS sequence"/>
</dbReference>
<dbReference type="InterPro" id="IPR024336">
    <property type="entry name" value="tRNA_splic_suSen54_N"/>
</dbReference>
<evidence type="ECO:0000313" key="6">
    <source>
        <dbReference type="Proteomes" id="UP001465755"/>
    </source>
</evidence>
<dbReference type="PANTHER" id="PTHR21027:SF1">
    <property type="entry name" value="TRNA-SPLICING ENDONUCLEASE SUBUNIT SEN54"/>
    <property type="match status" value="1"/>
</dbReference>
<evidence type="ECO:0000313" key="5">
    <source>
        <dbReference type="EMBL" id="KAK9795213.1"/>
    </source>
</evidence>
<evidence type="ECO:0000256" key="3">
    <source>
        <dbReference type="SAM" id="MobiDB-lite"/>
    </source>
</evidence>
<keyword evidence="6" id="KW-1185">Reference proteome</keyword>